<evidence type="ECO:0000256" key="1">
    <source>
        <dbReference type="SAM" id="Phobius"/>
    </source>
</evidence>
<reference evidence="2" key="2">
    <citation type="journal article" date="2020" name="Nat. Commun.">
        <title>Large-scale genome sequencing of mycorrhizal fungi provides insights into the early evolution of symbiotic traits.</title>
        <authorList>
            <person name="Miyauchi S."/>
            <person name="Kiss E."/>
            <person name="Kuo A."/>
            <person name="Drula E."/>
            <person name="Kohler A."/>
            <person name="Sanchez-Garcia M."/>
            <person name="Morin E."/>
            <person name="Andreopoulos B."/>
            <person name="Barry K.W."/>
            <person name="Bonito G."/>
            <person name="Buee M."/>
            <person name="Carver A."/>
            <person name="Chen C."/>
            <person name="Cichocki N."/>
            <person name="Clum A."/>
            <person name="Culley D."/>
            <person name="Crous P.W."/>
            <person name="Fauchery L."/>
            <person name="Girlanda M."/>
            <person name="Hayes R.D."/>
            <person name="Keri Z."/>
            <person name="LaButti K."/>
            <person name="Lipzen A."/>
            <person name="Lombard V."/>
            <person name="Magnuson J."/>
            <person name="Maillard F."/>
            <person name="Murat C."/>
            <person name="Nolan M."/>
            <person name="Ohm R.A."/>
            <person name="Pangilinan J."/>
            <person name="Pereira M.F."/>
            <person name="Perotto S."/>
            <person name="Peter M."/>
            <person name="Pfister S."/>
            <person name="Riley R."/>
            <person name="Sitrit Y."/>
            <person name="Stielow J.B."/>
            <person name="Szollosi G."/>
            <person name="Zifcakova L."/>
            <person name="Stursova M."/>
            <person name="Spatafora J.W."/>
            <person name="Tedersoo L."/>
            <person name="Vaario L.M."/>
            <person name="Yamada A."/>
            <person name="Yan M."/>
            <person name="Wang P."/>
            <person name="Xu J."/>
            <person name="Bruns T."/>
            <person name="Baldrian P."/>
            <person name="Vilgalys R."/>
            <person name="Dunand C."/>
            <person name="Henrissat B."/>
            <person name="Grigoriev I.V."/>
            <person name="Hibbett D."/>
            <person name="Nagy L.G."/>
            <person name="Martin F.M."/>
        </authorList>
    </citation>
    <scope>NUCLEOTIDE SEQUENCE</scope>
    <source>
        <strain evidence="2">BED1</strain>
    </source>
</reference>
<feature type="transmembrane region" description="Helical" evidence="1">
    <location>
        <begin position="70"/>
        <end position="91"/>
    </location>
</feature>
<dbReference type="EMBL" id="WHUW01000001">
    <property type="protein sequence ID" value="KAF8452755.1"/>
    <property type="molecule type" value="Genomic_DNA"/>
</dbReference>
<keyword evidence="1" id="KW-0812">Transmembrane</keyword>
<evidence type="ECO:0000313" key="3">
    <source>
        <dbReference type="Proteomes" id="UP001194468"/>
    </source>
</evidence>
<comment type="caution">
    <text evidence="2">The sequence shown here is derived from an EMBL/GenBank/DDBJ whole genome shotgun (WGS) entry which is preliminary data.</text>
</comment>
<keyword evidence="3" id="KW-1185">Reference proteome</keyword>
<feature type="transmembrane region" description="Helical" evidence="1">
    <location>
        <begin position="16"/>
        <end position="39"/>
    </location>
</feature>
<proteinExistence type="predicted"/>
<gene>
    <name evidence="2" type="ORF">L210DRAFT_2055698</name>
</gene>
<feature type="transmembrane region" description="Helical" evidence="1">
    <location>
        <begin position="142"/>
        <end position="160"/>
    </location>
</feature>
<dbReference type="Proteomes" id="UP001194468">
    <property type="component" value="Unassembled WGS sequence"/>
</dbReference>
<reference evidence="2" key="1">
    <citation type="submission" date="2019-10" db="EMBL/GenBank/DDBJ databases">
        <authorList>
            <consortium name="DOE Joint Genome Institute"/>
            <person name="Kuo A."/>
            <person name="Miyauchi S."/>
            <person name="Kiss E."/>
            <person name="Drula E."/>
            <person name="Kohler A."/>
            <person name="Sanchez-Garcia M."/>
            <person name="Andreopoulos B."/>
            <person name="Barry K.W."/>
            <person name="Bonito G."/>
            <person name="Buee M."/>
            <person name="Carver A."/>
            <person name="Chen C."/>
            <person name="Cichocki N."/>
            <person name="Clum A."/>
            <person name="Culley D."/>
            <person name="Crous P.W."/>
            <person name="Fauchery L."/>
            <person name="Girlanda M."/>
            <person name="Hayes R."/>
            <person name="Keri Z."/>
            <person name="LaButti K."/>
            <person name="Lipzen A."/>
            <person name="Lombard V."/>
            <person name="Magnuson J."/>
            <person name="Maillard F."/>
            <person name="Morin E."/>
            <person name="Murat C."/>
            <person name="Nolan M."/>
            <person name="Ohm R."/>
            <person name="Pangilinan J."/>
            <person name="Pereira M."/>
            <person name="Perotto S."/>
            <person name="Peter M."/>
            <person name="Riley R."/>
            <person name="Sitrit Y."/>
            <person name="Stielow B."/>
            <person name="Szollosi G."/>
            <person name="Zifcakova L."/>
            <person name="Stursova M."/>
            <person name="Spatafora J.W."/>
            <person name="Tedersoo L."/>
            <person name="Vaario L.-M."/>
            <person name="Yamada A."/>
            <person name="Yan M."/>
            <person name="Wang P."/>
            <person name="Xu J."/>
            <person name="Bruns T."/>
            <person name="Baldrian P."/>
            <person name="Vilgalys R."/>
            <person name="Henrissat B."/>
            <person name="Grigoriev I.V."/>
            <person name="Hibbett D."/>
            <person name="Nagy L.G."/>
            <person name="Martin F.M."/>
        </authorList>
    </citation>
    <scope>NUCLEOTIDE SEQUENCE</scope>
    <source>
        <strain evidence="2">BED1</strain>
    </source>
</reference>
<dbReference type="AlphaFoldDB" id="A0AAD4GLS9"/>
<organism evidence="2 3">
    <name type="scientific">Boletus edulis BED1</name>
    <dbReference type="NCBI Taxonomy" id="1328754"/>
    <lineage>
        <taxon>Eukaryota</taxon>
        <taxon>Fungi</taxon>
        <taxon>Dikarya</taxon>
        <taxon>Basidiomycota</taxon>
        <taxon>Agaricomycotina</taxon>
        <taxon>Agaricomycetes</taxon>
        <taxon>Agaricomycetidae</taxon>
        <taxon>Boletales</taxon>
        <taxon>Boletineae</taxon>
        <taxon>Boletaceae</taxon>
        <taxon>Boletoideae</taxon>
        <taxon>Boletus</taxon>
    </lineage>
</organism>
<feature type="transmembrane region" description="Helical" evidence="1">
    <location>
        <begin position="112"/>
        <end position="136"/>
    </location>
</feature>
<protein>
    <submittedName>
        <fullName evidence="2">Uncharacterized protein</fullName>
    </submittedName>
</protein>
<name>A0AAD4GLS9_BOLED</name>
<accession>A0AAD4GLS9</accession>
<keyword evidence="1" id="KW-0472">Membrane</keyword>
<evidence type="ECO:0000313" key="2">
    <source>
        <dbReference type="EMBL" id="KAF8452755.1"/>
    </source>
</evidence>
<keyword evidence="1" id="KW-1133">Transmembrane helix</keyword>
<sequence>MVMILRVYAMYNRSKIILGVLFVMYVTETIILVITSSIYSDPTYAAVSMVQLLDVTVCTVNFSIQSWNNAATIIQFILGAILCILAAAQFVRNLLEMHRVTRKWQLNRYMNLLVRDGLLYFLVTVLHSLLTMLGILNALPQGWVSQVLAIIANVPLITLTPRFVMNIRELYLYDVQNRWDHDIDSGFGLSSGTGRGVGGLVTIGMEFVDGGRTEMLEDGEEMAALERRVESGGRHLVVV</sequence>